<proteinExistence type="predicted"/>
<reference evidence="2 3" key="1">
    <citation type="submission" date="2024-05" db="EMBL/GenBank/DDBJ databases">
        <authorList>
            <person name="Wallberg A."/>
        </authorList>
    </citation>
    <scope>NUCLEOTIDE SEQUENCE [LARGE SCALE GENOMIC DNA]</scope>
</reference>
<feature type="compositionally biased region" description="Polar residues" evidence="1">
    <location>
        <begin position="637"/>
        <end position="647"/>
    </location>
</feature>
<evidence type="ECO:0000313" key="3">
    <source>
        <dbReference type="Proteomes" id="UP001497623"/>
    </source>
</evidence>
<feature type="compositionally biased region" description="Low complexity" evidence="1">
    <location>
        <begin position="7"/>
        <end position="26"/>
    </location>
</feature>
<dbReference type="EMBL" id="CAXKWB010007218">
    <property type="protein sequence ID" value="CAL4086131.1"/>
    <property type="molecule type" value="Genomic_DNA"/>
</dbReference>
<comment type="caution">
    <text evidence="2">The sequence shown here is derived from an EMBL/GenBank/DDBJ whole genome shotgun (WGS) entry which is preliminary data.</text>
</comment>
<protein>
    <submittedName>
        <fullName evidence="2">Uncharacterized protein</fullName>
    </submittedName>
</protein>
<name>A0AAV2QI94_MEGNR</name>
<feature type="compositionally biased region" description="Polar residues" evidence="1">
    <location>
        <begin position="221"/>
        <end position="231"/>
    </location>
</feature>
<dbReference type="AlphaFoldDB" id="A0AAV2QI94"/>
<evidence type="ECO:0000256" key="1">
    <source>
        <dbReference type="SAM" id="MobiDB-lite"/>
    </source>
</evidence>
<feature type="region of interest" description="Disordered" evidence="1">
    <location>
        <begin position="202"/>
        <end position="231"/>
    </location>
</feature>
<feature type="compositionally biased region" description="Low complexity" evidence="1">
    <location>
        <begin position="744"/>
        <end position="755"/>
    </location>
</feature>
<feature type="region of interest" description="Disordered" evidence="1">
    <location>
        <begin position="1"/>
        <end position="47"/>
    </location>
</feature>
<feature type="compositionally biased region" description="Basic and acidic residues" evidence="1">
    <location>
        <begin position="491"/>
        <end position="504"/>
    </location>
</feature>
<feature type="region of interest" description="Disordered" evidence="1">
    <location>
        <begin position="464"/>
        <end position="504"/>
    </location>
</feature>
<dbReference type="Proteomes" id="UP001497623">
    <property type="component" value="Unassembled WGS sequence"/>
</dbReference>
<feature type="compositionally biased region" description="Polar residues" evidence="1">
    <location>
        <begin position="654"/>
        <end position="664"/>
    </location>
</feature>
<evidence type="ECO:0000313" key="2">
    <source>
        <dbReference type="EMBL" id="CAL4086131.1"/>
    </source>
</evidence>
<feature type="compositionally biased region" description="Low complexity" evidence="1">
    <location>
        <begin position="202"/>
        <end position="215"/>
    </location>
</feature>
<organism evidence="2 3">
    <name type="scientific">Meganyctiphanes norvegica</name>
    <name type="common">Northern krill</name>
    <name type="synonym">Thysanopoda norvegica</name>
    <dbReference type="NCBI Taxonomy" id="48144"/>
    <lineage>
        <taxon>Eukaryota</taxon>
        <taxon>Metazoa</taxon>
        <taxon>Ecdysozoa</taxon>
        <taxon>Arthropoda</taxon>
        <taxon>Crustacea</taxon>
        <taxon>Multicrustacea</taxon>
        <taxon>Malacostraca</taxon>
        <taxon>Eumalacostraca</taxon>
        <taxon>Eucarida</taxon>
        <taxon>Euphausiacea</taxon>
        <taxon>Euphausiidae</taxon>
        <taxon>Meganyctiphanes</taxon>
    </lineage>
</organism>
<keyword evidence="3" id="KW-1185">Reference proteome</keyword>
<accession>A0AAV2QI94</accession>
<gene>
    <name evidence="2" type="ORF">MNOR_LOCUS12922</name>
</gene>
<feature type="region of interest" description="Disordered" evidence="1">
    <location>
        <begin position="627"/>
        <end position="755"/>
    </location>
</feature>
<sequence>MTEAALSPSVSQSQNSTHSSSPSNTHELTFTDAQATVADDGFSTGMNQPPNYSAASNVGVLPGSNVVSLEEENGLVGPLASPSAADVYMQQQGNGGSLVLETLSDGSLPGLVVGGIEARGALVHSPVMEGRGALVHSPVLSDLVSSGPLLTWSPRSADSMMVQSPSLNDALTANIPLDVNNSEDSLCDSSTGFPGLFSMEGDGVSVSSSTSEDLSCAAGSSDLNSQNQTSQQELKIDLKKESEQDHTVSSTRSDGGARASLPAVLELSVLSAIGRGTIVSAAVTAARASTSVDVLGRQETKFISEEQDIPWRFDNTTSSKIPSKINVRQSRKRHGKQNLGKDLAKSQAGLPIKSLDSTLSGMKCQEKHENPLLCDVPKQCESPQKIIHVKKISQNQSSKELDHREEHFGRNSRKVIRGKSNAVSSHKADTKGTNEINIQISDDIIRKKGQKSVSVVKKHRILENSQQNETAARNGHDDENNVKNNKVGSKNIKEKLNHSEKRFRENISTQVFKNRSKSGKLQIKEEKNEDKCDLIKEVKDEITENSILECGFKNNIINLKKEIKVNVKDNVDENVGRSTRGAKRKSEGEIFVDLKKSKNIIRAVKQNEGELIKLEENINHIEEDCSVNKSGRGRNISGASDTSSNYSLERVNTPVPNDSLTAQGTVKRRGCQNNRDDSSTSSRDGSPAITHGTHELLGGINTRRSSSRDHAKKKKCSCCVGSSEPRPKGGNQSASSNHGRRSGVRSGRPSSSQLQ</sequence>